<keyword evidence="3" id="KW-0067">ATP-binding</keyword>
<dbReference type="InterPro" id="IPR027417">
    <property type="entry name" value="P-loop_NTPase"/>
</dbReference>
<dbReference type="InterPro" id="IPR045076">
    <property type="entry name" value="MutS"/>
</dbReference>
<keyword evidence="4" id="KW-0238">DNA-binding</keyword>
<dbReference type="SUPFAM" id="SSF52540">
    <property type="entry name" value="P-loop containing nucleoside triphosphate hydrolases"/>
    <property type="match status" value="1"/>
</dbReference>
<evidence type="ECO:0000256" key="4">
    <source>
        <dbReference type="ARBA" id="ARBA00023125"/>
    </source>
</evidence>
<evidence type="ECO:0000313" key="9">
    <source>
        <dbReference type="Proteomes" id="UP000054845"/>
    </source>
</evidence>
<dbReference type="GO" id="GO:0006298">
    <property type="term" value="P:mismatch repair"/>
    <property type="evidence" value="ECO:0007669"/>
    <property type="project" value="InterPro"/>
</dbReference>
<feature type="compositionally biased region" description="Polar residues" evidence="6">
    <location>
        <begin position="95"/>
        <end position="106"/>
    </location>
</feature>
<evidence type="ECO:0000259" key="7">
    <source>
        <dbReference type="PROSITE" id="PS00486"/>
    </source>
</evidence>
<dbReference type="Pfam" id="PF00488">
    <property type="entry name" value="MutS_V"/>
    <property type="match status" value="1"/>
</dbReference>
<dbReference type="Proteomes" id="UP000054845">
    <property type="component" value="Unassembled WGS sequence"/>
</dbReference>
<feature type="compositionally biased region" description="Low complexity" evidence="6">
    <location>
        <begin position="139"/>
        <end position="154"/>
    </location>
</feature>
<keyword evidence="2" id="KW-0547">Nucleotide-binding</keyword>
<evidence type="ECO:0000256" key="1">
    <source>
        <dbReference type="ARBA" id="ARBA00006271"/>
    </source>
</evidence>
<organism evidence="8 9">
    <name type="scientific">Ceraceosorus bombacis</name>
    <dbReference type="NCBI Taxonomy" id="401625"/>
    <lineage>
        <taxon>Eukaryota</taxon>
        <taxon>Fungi</taxon>
        <taxon>Dikarya</taxon>
        <taxon>Basidiomycota</taxon>
        <taxon>Ustilaginomycotina</taxon>
        <taxon>Exobasidiomycetes</taxon>
        <taxon>Ceraceosorales</taxon>
        <taxon>Ceraceosoraceae</taxon>
        <taxon>Ceraceosorus</taxon>
    </lineage>
</organism>
<proteinExistence type="inferred from homology"/>
<keyword evidence="9" id="KW-1185">Reference proteome</keyword>
<dbReference type="PANTHER" id="PTHR11361">
    <property type="entry name" value="DNA MISMATCH REPAIR PROTEIN MUTS FAMILY MEMBER"/>
    <property type="match status" value="1"/>
</dbReference>
<evidence type="ECO:0000256" key="3">
    <source>
        <dbReference type="ARBA" id="ARBA00022840"/>
    </source>
</evidence>
<accession>A0A0P1BQR1</accession>
<dbReference type="SUPFAM" id="SSF48334">
    <property type="entry name" value="DNA repair protein MutS, domain III"/>
    <property type="match status" value="1"/>
</dbReference>
<dbReference type="GO" id="GO:0005524">
    <property type="term" value="F:ATP binding"/>
    <property type="evidence" value="ECO:0007669"/>
    <property type="project" value="UniProtKB-KW"/>
</dbReference>
<dbReference type="GO" id="GO:0007131">
    <property type="term" value="P:reciprocal meiotic recombination"/>
    <property type="evidence" value="ECO:0007669"/>
    <property type="project" value="TreeGrafter"/>
</dbReference>
<evidence type="ECO:0000256" key="2">
    <source>
        <dbReference type="ARBA" id="ARBA00022741"/>
    </source>
</evidence>
<evidence type="ECO:0000256" key="5">
    <source>
        <dbReference type="ARBA" id="ARBA00023254"/>
    </source>
</evidence>
<dbReference type="GO" id="GO:0005634">
    <property type="term" value="C:nucleus"/>
    <property type="evidence" value="ECO:0007669"/>
    <property type="project" value="TreeGrafter"/>
</dbReference>
<comment type="similarity">
    <text evidence="1">Belongs to the DNA mismatch repair MutS family.</text>
</comment>
<dbReference type="InterPro" id="IPR000432">
    <property type="entry name" value="DNA_mismatch_repair_MutS_C"/>
</dbReference>
<sequence>MNPLESSDVHSRPDAAQAAPFSRPGPLSGQPFRIPNLVVRGSSAGTASSKASQPSSRRVAQGQDPSDALTPLTARSGSAHTSGRHRSGRSVGSATSQAPLTPSLRSISPAPSEVTVRSGPANATVPLDALPASSRTDAQRTSSALSRSARALTSARRRARPSTAQSAGRTNTAASELGVPPSSWICAILENRGVGREVGIAAMEEDTGQVIVTQFADTQTYVRTVHHLMLHPPATVLVPDTCASSSDYPDPGSNGTAIESSILVCTIEDTFDMGILPFARKFWNHEDGAKVLDKVLVDDVLTESMSRERESSASVDTSAHADTELLAGATSRVAILKAIGDRYYALGACGALLKYIERSSNYAVSHRSLRVRYSPPDGTMLIDTESARNLELVSNGVDRKSKDCLLGVLDCTRTPMARRLLVMNLLAPLTDQSTIQSRLDTVAELIEDEDRHEALQSNFKAFAHTNIDLDKLIRQLLEPGRKHSVGDPSHTFSKVGQVLELLALLRQVTSLRTALKGARSGLLRAIESFLSNPMVDDIVDKIQSCINPDLMVSSSKHNLANRNTRLFAVKASRSPLLDIARDTYRENIGDIHGLLNRYVEEYKLDIELACNDSSASLRLAATPGMTSRDLPHTFTNVVRSHNKKSFSFTTLTLKKLNQRVIDSSNEILLMSTGIIEELRADVVQRVGALYKVSEALALLDMIHSFAICARSARFTRPEFTGTILIKAGRHPVMEKSMRNNTVVPQDLLVSGGESFFIITGPNHSGKTTYLRQTALLHVMACVGSFVPAVYASFRLHTDSILTRLSNNDDQETNLSTFASELRSTAYILSLASKDSLVLIDELGRGTSPHGGFGVAQAVAEELIAMEAPTLFATHFTDLGRTLGYHPSVVLHRFSSSHAQQRSNVVSSASTDTNHHLERGIVPNSHYGLDMAARCGLPSSLLERAQQMVAKLESASKSATEASEARMVMRRREAISMLCKQLCHFLQTCQVDDPLTLLAAMQRDFVEVLRASYAAPKTS</sequence>
<dbReference type="InterPro" id="IPR036187">
    <property type="entry name" value="DNA_mismatch_repair_MutS_sf"/>
</dbReference>
<dbReference type="OrthoDB" id="276261at2759"/>
<dbReference type="GO" id="GO:0140664">
    <property type="term" value="F:ATP-dependent DNA damage sensor activity"/>
    <property type="evidence" value="ECO:0007669"/>
    <property type="project" value="InterPro"/>
</dbReference>
<dbReference type="InterPro" id="IPR036678">
    <property type="entry name" value="MutS_con_dom_sf"/>
</dbReference>
<dbReference type="SUPFAM" id="SSF53150">
    <property type="entry name" value="DNA repair protein MutS, domain II"/>
    <property type="match status" value="1"/>
</dbReference>
<dbReference type="Pfam" id="PF05192">
    <property type="entry name" value="MutS_III"/>
    <property type="match status" value="1"/>
</dbReference>
<dbReference type="STRING" id="401625.A0A0P1BQR1"/>
<feature type="region of interest" description="Disordered" evidence="6">
    <location>
        <begin position="1"/>
        <end position="175"/>
    </location>
</feature>
<dbReference type="Gene3D" id="3.40.50.300">
    <property type="entry name" value="P-loop containing nucleotide triphosphate hydrolases"/>
    <property type="match status" value="1"/>
</dbReference>
<dbReference type="SMART" id="SM00533">
    <property type="entry name" value="MUTSd"/>
    <property type="match status" value="1"/>
</dbReference>
<dbReference type="PANTHER" id="PTHR11361:SF21">
    <property type="entry name" value="MUTS PROTEIN HOMOLOG 4"/>
    <property type="match status" value="1"/>
</dbReference>
<dbReference type="PROSITE" id="PS00486">
    <property type="entry name" value="DNA_MISMATCH_REPAIR_2"/>
    <property type="match status" value="1"/>
</dbReference>
<feature type="domain" description="DNA mismatch repair proteins mutS family" evidence="7">
    <location>
        <begin position="835"/>
        <end position="851"/>
    </location>
</feature>
<dbReference type="Gene3D" id="1.10.1420.10">
    <property type="match status" value="2"/>
</dbReference>
<dbReference type="EMBL" id="CCYA01000276">
    <property type="protein sequence ID" value="CEH18800.1"/>
    <property type="molecule type" value="Genomic_DNA"/>
</dbReference>
<name>A0A0P1BQR1_9BASI</name>
<reference evidence="9" key="1">
    <citation type="submission" date="2014-09" db="EMBL/GenBank/DDBJ databases">
        <authorList>
            <person name="Sharma Rahul"/>
            <person name="Thines Marco"/>
        </authorList>
    </citation>
    <scope>NUCLEOTIDE SEQUENCE [LARGE SCALE GENOMIC DNA]</scope>
</reference>
<feature type="compositionally biased region" description="Low complexity" evidence="6">
    <location>
        <begin position="41"/>
        <end position="52"/>
    </location>
</feature>
<dbReference type="SMART" id="SM00534">
    <property type="entry name" value="MUTSac"/>
    <property type="match status" value="1"/>
</dbReference>
<keyword evidence="5" id="KW-0469">Meiosis</keyword>
<dbReference type="InterPro" id="IPR007696">
    <property type="entry name" value="DNA_mismatch_repair_MutS_core"/>
</dbReference>
<dbReference type="Gene3D" id="3.30.420.110">
    <property type="entry name" value="MutS, connector domain"/>
    <property type="match status" value="1"/>
</dbReference>
<protein>
    <submittedName>
        <fullName evidence="8">Mismatch repair ATPase MSH4 (MutS family)</fullName>
    </submittedName>
</protein>
<evidence type="ECO:0000256" key="6">
    <source>
        <dbReference type="SAM" id="MobiDB-lite"/>
    </source>
</evidence>
<evidence type="ECO:0000313" key="8">
    <source>
        <dbReference type="EMBL" id="CEH18800.1"/>
    </source>
</evidence>
<dbReference type="GO" id="GO:0030983">
    <property type="term" value="F:mismatched DNA binding"/>
    <property type="evidence" value="ECO:0007669"/>
    <property type="project" value="InterPro"/>
</dbReference>
<dbReference type="AlphaFoldDB" id="A0A0P1BQR1"/>